<dbReference type="Proteomes" id="UP000885680">
    <property type="component" value="Unassembled WGS sequence"/>
</dbReference>
<dbReference type="EMBL" id="DRGN01000282">
    <property type="protein sequence ID" value="HEU02504.1"/>
    <property type="molecule type" value="Genomic_DNA"/>
</dbReference>
<protein>
    <submittedName>
        <fullName evidence="1">Uncharacterized protein</fullName>
    </submittedName>
</protein>
<evidence type="ECO:0000313" key="1">
    <source>
        <dbReference type="EMBL" id="HEU02504.1"/>
    </source>
</evidence>
<reference evidence="1" key="1">
    <citation type="journal article" date="2020" name="mSystems">
        <title>Genome- and Community-Level Interaction Insights into Carbon Utilization and Element Cycling Functions of Hydrothermarchaeota in Hydrothermal Sediment.</title>
        <authorList>
            <person name="Zhou Z."/>
            <person name="Liu Y."/>
            <person name="Xu W."/>
            <person name="Pan J."/>
            <person name="Luo Z.H."/>
            <person name="Li M."/>
        </authorList>
    </citation>
    <scope>NUCLEOTIDE SEQUENCE</scope>
    <source>
        <strain evidence="1">HyVt-347</strain>
    </source>
</reference>
<accession>A0A9C9NJ90</accession>
<evidence type="ECO:0000313" key="2">
    <source>
        <dbReference type="Proteomes" id="UP000885680"/>
    </source>
</evidence>
<sequence>MATGTMSDYPEHDKMREVKPKSQAIGEFLEWLEEQGIWLANHADSDVHLSPFWYSKEKILAKFFDIDLKKIGEEKDAMVDELRAMNEPSPR</sequence>
<organism evidence="1 2">
    <name type="scientific">Aurantimonas coralicida</name>
    <dbReference type="NCBI Taxonomy" id="182270"/>
    <lineage>
        <taxon>Bacteria</taxon>
        <taxon>Pseudomonadati</taxon>
        <taxon>Pseudomonadota</taxon>
        <taxon>Alphaproteobacteria</taxon>
        <taxon>Hyphomicrobiales</taxon>
        <taxon>Aurantimonadaceae</taxon>
        <taxon>Aurantimonas</taxon>
    </lineage>
</organism>
<dbReference type="AlphaFoldDB" id="A0A9C9NJ90"/>
<proteinExistence type="predicted"/>
<name>A0A9C9NJ90_9HYPH</name>
<comment type="caution">
    <text evidence="1">The sequence shown here is derived from an EMBL/GenBank/DDBJ whole genome shotgun (WGS) entry which is preliminary data.</text>
</comment>
<gene>
    <name evidence="1" type="ORF">ENH89_19740</name>
</gene>